<dbReference type="InterPro" id="IPR038565">
    <property type="entry name" value="CLIP_sf"/>
</dbReference>
<dbReference type="CDD" id="cd00190">
    <property type="entry name" value="Tryp_SPc"/>
    <property type="match status" value="1"/>
</dbReference>
<dbReference type="PRINTS" id="PR00722">
    <property type="entry name" value="CHYMOTRYPSIN"/>
</dbReference>
<dbReference type="GO" id="GO:0005576">
    <property type="term" value="C:extracellular region"/>
    <property type="evidence" value="ECO:0007669"/>
    <property type="project" value="UniProtKB-SubCell"/>
</dbReference>
<keyword evidence="7" id="KW-1015">Disulfide bond</keyword>
<keyword evidence="3 10" id="KW-0645">Protease</keyword>
<keyword evidence="6 10" id="KW-0720">Serine protease</keyword>
<evidence type="ECO:0000256" key="11">
    <source>
        <dbReference type="SAM" id="SignalP"/>
    </source>
</evidence>
<feature type="signal peptide" evidence="11">
    <location>
        <begin position="1"/>
        <end position="20"/>
    </location>
</feature>
<sequence>MGFGLSSISLVLLLVMHSYSQYEDLYEGSNCKLEDGSTGVCKKIYDCPSRIQEVLEGKRSSESTGRCGFKNHTEIVCCQFNITDKIGLRPAEIACRQYENDIATSSKLRAEQVQFNIFSGMPAERGEFPYMVALGYENQDDDDSGPIKYSCGGTLISSQHVLTAAHCVNNIQEKVPIEVRIGSEDLKSKSDDAQRIAINNVVTHPRYKRSANYHDVAILKLTMPVRMTSNARPICIQTKSVATMDMPTNVSFVVIGWGATSFDEDTTNRLRKTPGLSFVDKESCSKSFNDFNKLPRGLDENMLCALDTNETRRADACQGDSGGPLLMLAGPNHSIVGITAFGQTCGSSIPGIYTAVYYYLEWIEKQVWSEMVDETR</sequence>
<dbReference type="PROSITE" id="PS00134">
    <property type="entry name" value="TRYPSIN_HIS"/>
    <property type="match status" value="1"/>
</dbReference>
<dbReference type="PROSITE" id="PS51888">
    <property type="entry name" value="CLIP"/>
    <property type="match status" value="1"/>
</dbReference>
<dbReference type="InterPro" id="IPR033116">
    <property type="entry name" value="TRYPSIN_SER"/>
</dbReference>
<feature type="chain" id="PRO_5016855819" description="chymotrypsin" evidence="11">
    <location>
        <begin position="21"/>
        <end position="376"/>
    </location>
</feature>
<gene>
    <name evidence="14" type="primary">VSP3_OM</name>
</gene>
<dbReference type="InterPro" id="IPR022700">
    <property type="entry name" value="CLIP"/>
</dbReference>
<evidence type="ECO:0000256" key="2">
    <source>
        <dbReference type="ARBA" id="ARBA00022525"/>
    </source>
</evidence>
<dbReference type="PROSITE" id="PS00135">
    <property type="entry name" value="TRYPSIN_SER"/>
    <property type="match status" value="1"/>
</dbReference>
<dbReference type="EMBL" id="FX985524">
    <property type="protein sequence ID" value="BBF97859.1"/>
    <property type="molecule type" value="mRNA"/>
</dbReference>
<dbReference type="PANTHER" id="PTHR24276">
    <property type="entry name" value="POLYSERASE-RELATED"/>
    <property type="match status" value="1"/>
</dbReference>
<evidence type="ECO:0000256" key="7">
    <source>
        <dbReference type="ARBA" id="ARBA00023157"/>
    </source>
</evidence>
<evidence type="ECO:0000256" key="1">
    <source>
        <dbReference type="ARBA" id="ARBA00004239"/>
    </source>
</evidence>
<dbReference type="InterPro" id="IPR001254">
    <property type="entry name" value="Trypsin_dom"/>
</dbReference>
<feature type="domain" description="Peptidase S1" evidence="12">
    <location>
        <begin position="117"/>
        <end position="368"/>
    </location>
</feature>
<dbReference type="PROSITE" id="PS50240">
    <property type="entry name" value="TRYPSIN_DOM"/>
    <property type="match status" value="1"/>
</dbReference>
<evidence type="ECO:0000259" key="13">
    <source>
        <dbReference type="PROSITE" id="PS51888"/>
    </source>
</evidence>
<keyword evidence="4 11" id="KW-0732">Signal</keyword>
<comment type="similarity">
    <text evidence="8">Belongs to the peptidase S1 family. CLIP subfamily.</text>
</comment>
<evidence type="ECO:0000256" key="6">
    <source>
        <dbReference type="ARBA" id="ARBA00022825"/>
    </source>
</evidence>
<feature type="domain" description="Clip" evidence="13">
    <location>
        <begin position="30"/>
        <end position="78"/>
    </location>
</feature>
<evidence type="ECO:0000256" key="9">
    <source>
        <dbReference type="ARBA" id="ARBA00044036"/>
    </source>
</evidence>
<organism evidence="14">
    <name type="scientific">Odontomachus monticola</name>
    <name type="common">Trap-jaw ant</name>
    <dbReference type="NCBI Taxonomy" id="613454"/>
    <lineage>
        <taxon>Eukaryota</taxon>
        <taxon>Metazoa</taxon>
        <taxon>Ecdysozoa</taxon>
        <taxon>Arthropoda</taxon>
        <taxon>Hexapoda</taxon>
        <taxon>Insecta</taxon>
        <taxon>Pterygota</taxon>
        <taxon>Neoptera</taxon>
        <taxon>Endopterygota</taxon>
        <taxon>Hymenoptera</taxon>
        <taxon>Apocrita</taxon>
        <taxon>Aculeata</taxon>
        <taxon>Formicoidea</taxon>
        <taxon>Formicidae</taxon>
        <taxon>Ponerinae</taxon>
        <taxon>Ponerini</taxon>
        <taxon>Odontomachus</taxon>
    </lineage>
</organism>
<comment type="subcellular location">
    <subcellularLocation>
        <location evidence="1">Secreted</location>
        <location evidence="1">Extracellular space</location>
    </subcellularLocation>
</comment>
<dbReference type="GO" id="GO:0016485">
    <property type="term" value="P:protein processing"/>
    <property type="evidence" value="ECO:0007669"/>
    <property type="project" value="UniProtKB-ARBA"/>
</dbReference>
<dbReference type="FunFam" id="2.40.10.10:FF:000047">
    <property type="entry name" value="Trypsin eta"/>
    <property type="match status" value="1"/>
</dbReference>
<dbReference type="InterPro" id="IPR043504">
    <property type="entry name" value="Peptidase_S1_PA_chymotrypsin"/>
</dbReference>
<dbReference type="SMART" id="SM00680">
    <property type="entry name" value="CLIP"/>
    <property type="match status" value="1"/>
</dbReference>
<evidence type="ECO:0000256" key="3">
    <source>
        <dbReference type="ARBA" id="ARBA00022670"/>
    </source>
</evidence>
<dbReference type="SMART" id="SM00020">
    <property type="entry name" value="Tryp_SPc"/>
    <property type="match status" value="1"/>
</dbReference>
<evidence type="ECO:0000256" key="5">
    <source>
        <dbReference type="ARBA" id="ARBA00022801"/>
    </source>
</evidence>
<protein>
    <recommendedName>
        <fullName evidence="9">chymotrypsin</fullName>
        <ecNumber evidence="9">3.4.21.1</ecNumber>
    </recommendedName>
</protein>
<keyword evidence="2" id="KW-0964">Secreted</keyword>
<keyword evidence="5 10" id="KW-0378">Hydrolase</keyword>
<dbReference type="GO" id="GO:0004252">
    <property type="term" value="F:serine-type endopeptidase activity"/>
    <property type="evidence" value="ECO:0007669"/>
    <property type="project" value="UniProtKB-EC"/>
</dbReference>
<dbReference type="InterPro" id="IPR050430">
    <property type="entry name" value="Peptidase_S1"/>
</dbReference>
<dbReference type="SUPFAM" id="SSF50494">
    <property type="entry name" value="Trypsin-like serine proteases"/>
    <property type="match status" value="1"/>
</dbReference>
<reference evidence="14" key="1">
    <citation type="journal article" date="2017" name="Toxins">
        <title>Combined Venom Gland Transcriptomic and Venom Peptidomic Analysis of the Predatory Ant Odontomachus monticola.</title>
        <authorList>
            <person name="Kazuma K."/>
            <person name="Masuko K."/>
            <person name="Konno K."/>
            <person name="Inagaki H."/>
        </authorList>
    </citation>
    <scope>NUCLEOTIDE SEQUENCE</scope>
    <source>
        <tissue evidence="14">Venom gland and sac</tissue>
    </source>
</reference>
<dbReference type="PANTHER" id="PTHR24276:SF98">
    <property type="entry name" value="FI18310P1-RELATED"/>
    <property type="match status" value="1"/>
</dbReference>
<evidence type="ECO:0000259" key="12">
    <source>
        <dbReference type="PROSITE" id="PS50240"/>
    </source>
</evidence>
<evidence type="ECO:0000256" key="4">
    <source>
        <dbReference type="ARBA" id="ARBA00022729"/>
    </source>
</evidence>
<evidence type="ECO:0000313" key="14">
    <source>
        <dbReference type="EMBL" id="BBF97859.1"/>
    </source>
</evidence>
<evidence type="ECO:0000256" key="8">
    <source>
        <dbReference type="ARBA" id="ARBA00024195"/>
    </source>
</evidence>
<dbReference type="Gene3D" id="3.30.1640.30">
    <property type="match status" value="1"/>
</dbReference>
<dbReference type="InterPro" id="IPR018114">
    <property type="entry name" value="TRYPSIN_HIS"/>
</dbReference>
<proteinExistence type="evidence at transcript level"/>
<dbReference type="Pfam" id="PF00089">
    <property type="entry name" value="Trypsin"/>
    <property type="match status" value="1"/>
</dbReference>
<name>A0A348G5Y6_ODOMO</name>
<evidence type="ECO:0000256" key="10">
    <source>
        <dbReference type="RuleBase" id="RU363034"/>
    </source>
</evidence>
<dbReference type="Gene3D" id="2.40.10.10">
    <property type="entry name" value="Trypsin-like serine proteases"/>
    <property type="match status" value="1"/>
</dbReference>
<dbReference type="InterPro" id="IPR001314">
    <property type="entry name" value="Peptidase_S1A"/>
</dbReference>
<dbReference type="AlphaFoldDB" id="A0A348G5Y6"/>
<dbReference type="InterPro" id="IPR009003">
    <property type="entry name" value="Peptidase_S1_PA"/>
</dbReference>
<accession>A0A348G5Y6</accession>
<dbReference type="EC" id="3.4.21.1" evidence="9"/>